<name>A0A258FPQ4_9CAUL</name>
<evidence type="ECO:0000313" key="3">
    <source>
        <dbReference type="Proteomes" id="UP000215595"/>
    </source>
</evidence>
<keyword evidence="1" id="KW-0812">Transmembrane</keyword>
<keyword evidence="1" id="KW-1133">Transmembrane helix</keyword>
<gene>
    <name evidence="2" type="ORF">B7Z01_06345</name>
</gene>
<feature type="transmembrane region" description="Helical" evidence="1">
    <location>
        <begin position="24"/>
        <end position="47"/>
    </location>
</feature>
<sequence length="61" mass="5904">MADALVQIEAARGHLGTPTRKSSALALLGAAALAATATVLLAGVIVLGPGVVIEDPTAIEG</sequence>
<protein>
    <recommendedName>
        <fullName evidence="4">Peptidoglycan-binding protein</fullName>
    </recommendedName>
</protein>
<keyword evidence="1" id="KW-0472">Membrane</keyword>
<evidence type="ECO:0008006" key="4">
    <source>
        <dbReference type="Google" id="ProtNLM"/>
    </source>
</evidence>
<evidence type="ECO:0000313" key="2">
    <source>
        <dbReference type="EMBL" id="OYX34177.1"/>
    </source>
</evidence>
<evidence type="ECO:0000256" key="1">
    <source>
        <dbReference type="SAM" id="Phobius"/>
    </source>
</evidence>
<comment type="caution">
    <text evidence="2">The sequence shown here is derived from an EMBL/GenBank/DDBJ whole genome shotgun (WGS) entry which is preliminary data.</text>
</comment>
<dbReference type="AlphaFoldDB" id="A0A258FPQ4"/>
<dbReference type="Proteomes" id="UP000215595">
    <property type="component" value="Unassembled WGS sequence"/>
</dbReference>
<reference evidence="2 3" key="1">
    <citation type="submission" date="2017-03" db="EMBL/GenBank/DDBJ databases">
        <title>Lifting the veil on microbial sulfur biogeochemistry in mining wastewaters.</title>
        <authorList>
            <person name="Kantor R.S."/>
            <person name="Colenbrander Nelson T."/>
            <person name="Marshall S."/>
            <person name="Bennett D."/>
            <person name="Apte S."/>
            <person name="Camacho D."/>
            <person name="Thomas B.C."/>
            <person name="Warren L.A."/>
            <person name="Banfield J.F."/>
        </authorList>
    </citation>
    <scope>NUCLEOTIDE SEQUENCE [LARGE SCALE GENOMIC DNA]</scope>
    <source>
        <strain evidence="2">32-69-9</strain>
    </source>
</reference>
<accession>A0A258FPQ4</accession>
<organism evidence="2 3">
    <name type="scientific">Brevundimonas subvibrioides</name>
    <dbReference type="NCBI Taxonomy" id="74313"/>
    <lineage>
        <taxon>Bacteria</taxon>
        <taxon>Pseudomonadati</taxon>
        <taxon>Pseudomonadota</taxon>
        <taxon>Alphaproteobacteria</taxon>
        <taxon>Caulobacterales</taxon>
        <taxon>Caulobacteraceae</taxon>
        <taxon>Brevundimonas</taxon>
    </lineage>
</organism>
<proteinExistence type="predicted"/>
<dbReference type="EMBL" id="NCEB01000010">
    <property type="protein sequence ID" value="OYX34177.1"/>
    <property type="molecule type" value="Genomic_DNA"/>
</dbReference>